<dbReference type="AlphaFoldDB" id="A0A3P7IUN5"/>
<name>A0A3P7IUN5_STRVU</name>
<reference evidence="1 2" key="1">
    <citation type="submission" date="2018-11" db="EMBL/GenBank/DDBJ databases">
        <authorList>
            <consortium name="Pathogen Informatics"/>
        </authorList>
    </citation>
    <scope>NUCLEOTIDE SEQUENCE [LARGE SCALE GENOMIC DNA]</scope>
</reference>
<dbReference type="EMBL" id="UYYB01007162">
    <property type="protein sequence ID" value="VDM67967.1"/>
    <property type="molecule type" value="Genomic_DNA"/>
</dbReference>
<gene>
    <name evidence="1" type="ORF">SVUK_LOCUS2965</name>
</gene>
<sequence length="115" mass="13473">MAELVEEIETLTRQADDLLGELGLCRVLDIVVPFSELLWVIKKRKEYPYIIAKMKKEEIREMFAHVCESPLLSIPSSDRIDIERLKNNIAAKLDETRFNSERIEDIKKEIEEVKI</sequence>
<accession>A0A3P7IUN5</accession>
<protein>
    <submittedName>
        <fullName evidence="1">Uncharacterized protein</fullName>
    </submittedName>
</protein>
<dbReference type="OrthoDB" id="5862492at2759"/>
<proteinExistence type="predicted"/>
<organism evidence="1 2">
    <name type="scientific">Strongylus vulgaris</name>
    <name type="common">Blood worm</name>
    <dbReference type="NCBI Taxonomy" id="40348"/>
    <lineage>
        <taxon>Eukaryota</taxon>
        <taxon>Metazoa</taxon>
        <taxon>Ecdysozoa</taxon>
        <taxon>Nematoda</taxon>
        <taxon>Chromadorea</taxon>
        <taxon>Rhabditida</taxon>
        <taxon>Rhabditina</taxon>
        <taxon>Rhabditomorpha</taxon>
        <taxon>Strongyloidea</taxon>
        <taxon>Strongylidae</taxon>
        <taxon>Strongylus</taxon>
    </lineage>
</organism>
<evidence type="ECO:0000313" key="2">
    <source>
        <dbReference type="Proteomes" id="UP000270094"/>
    </source>
</evidence>
<dbReference type="Proteomes" id="UP000270094">
    <property type="component" value="Unassembled WGS sequence"/>
</dbReference>
<evidence type="ECO:0000313" key="1">
    <source>
        <dbReference type="EMBL" id="VDM67967.1"/>
    </source>
</evidence>
<keyword evidence="2" id="KW-1185">Reference proteome</keyword>